<dbReference type="Gene3D" id="2.40.50.140">
    <property type="entry name" value="Nucleic acid-binding proteins"/>
    <property type="match status" value="1"/>
</dbReference>
<evidence type="ECO:0008006" key="5">
    <source>
        <dbReference type="Google" id="ProtNLM"/>
    </source>
</evidence>
<dbReference type="SUPFAM" id="SSF50249">
    <property type="entry name" value="Nucleic acid-binding proteins"/>
    <property type="match status" value="1"/>
</dbReference>
<dbReference type="EMBL" id="JARAKH010000003">
    <property type="protein sequence ID" value="KAK8405200.1"/>
    <property type="molecule type" value="Genomic_DNA"/>
</dbReference>
<reference evidence="3 4" key="1">
    <citation type="submission" date="2023-03" db="EMBL/GenBank/DDBJ databases">
        <title>High-quality genome of Scylla paramamosain provides insights in environmental adaptation.</title>
        <authorList>
            <person name="Zhang L."/>
        </authorList>
    </citation>
    <scope>NUCLEOTIDE SEQUENCE [LARGE SCALE GENOMIC DNA]</scope>
    <source>
        <strain evidence="3">LZ_2023a</strain>
        <tissue evidence="3">Muscle</tissue>
    </source>
</reference>
<dbReference type="GO" id="GO:0042645">
    <property type="term" value="C:mitochondrial nucleoid"/>
    <property type="evidence" value="ECO:0007669"/>
    <property type="project" value="TreeGrafter"/>
</dbReference>
<evidence type="ECO:0000313" key="4">
    <source>
        <dbReference type="Proteomes" id="UP001487740"/>
    </source>
</evidence>
<sequence>MEIGCENGHVRLKELHRNFASAWDSSVLIICVEAMALKAIHGMGGMVRQLCVAGWSVGQASVSRALHISSQHHNEDSDMQIQKVERLEKSLNQVMLLGRVGGAPEKRGTEEHPVVTFSVATHTNYRKGEDLIQQTDWHRIAVFKPFLRESVYRYLTRGQRVMVQGRIGYLERRDPENNQLIMKTATIVAEDVIFFNKT</sequence>
<dbReference type="PROSITE" id="PS50935">
    <property type="entry name" value="SSB"/>
    <property type="match status" value="1"/>
</dbReference>
<dbReference type="PANTHER" id="PTHR10302:SF0">
    <property type="entry name" value="SINGLE-STRANDED DNA-BINDING PROTEIN, MITOCHONDRIAL"/>
    <property type="match status" value="1"/>
</dbReference>
<comment type="caution">
    <text evidence="3">The sequence shown here is derived from an EMBL/GenBank/DDBJ whole genome shotgun (WGS) entry which is preliminary data.</text>
</comment>
<keyword evidence="1 2" id="KW-0238">DNA-binding</keyword>
<dbReference type="Proteomes" id="UP001487740">
    <property type="component" value="Unassembled WGS sequence"/>
</dbReference>
<dbReference type="PANTHER" id="PTHR10302">
    <property type="entry name" value="SINGLE-STRANDED DNA-BINDING PROTEIN"/>
    <property type="match status" value="1"/>
</dbReference>
<evidence type="ECO:0000256" key="1">
    <source>
        <dbReference type="ARBA" id="ARBA00023125"/>
    </source>
</evidence>
<evidence type="ECO:0000256" key="2">
    <source>
        <dbReference type="PROSITE-ProRule" id="PRU00252"/>
    </source>
</evidence>
<accession>A0AAW0UZR4</accession>
<proteinExistence type="predicted"/>
<dbReference type="InterPro" id="IPR000424">
    <property type="entry name" value="Primosome_PriB/ssb"/>
</dbReference>
<dbReference type="GO" id="GO:0003697">
    <property type="term" value="F:single-stranded DNA binding"/>
    <property type="evidence" value="ECO:0007669"/>
    <property type="project" value="InterPro"/>
</dbReference>
<gene>
    <name evidence="3" type="ORF">O3P69_001634</name>
</gene>
<evidence type="ECO:0000313" key="3">
    <source>
        <dbReference type="EMBL" id="KAK8405200.1"/>
    </source>
</evidence>
<keyword evidence="4" id="KW-1185">Reference proteome</keyword>
<dbReference type="InterPro" id="IPR012340">
    <property type="entry name" value="NA-bd_OB-fold"/>
</dbReference>
<protein>
    <recommendedName>
        <fullName evidence="5">Single-stranded DNA-binding protein, mitochondrial</fullName>
    </recommendedName>
</protein>
<dbReference type="Pfam" id="PF00436">
    <property type="entry name" value="SSB"/>
    <property type="match status" value="1"/>
</dbReference>
<name>A0AAW0UZR4_SCYPA</name>
<dbReference type="NCBIfam" id="TIGR00621">
    <property type="entry name" value="ssb"/>
    <property type="match status" value="1"/>
</dbReference>
<dbReference type="GO" id="GO:0006264">
    <property type="term" value="P:mitochondrial DNA replication"/>
    <property type="evidence" value="ECO:0007669"/>
    <property type="project" value="TreeGrafter"/>
</dbReference>
<dbReference type="InterPro" id="IPR011344">
    <property type="entry name" value="ssDNA-bd"/>
</dbReference>
<organism evidence="3 4">
    <name type="scientific">Scylla paramamosain</name>
    <name type="common">Mud crab</name>
    <dbReference type="NCBI Taxonomy" id="85552"/>
    <lineage>
        <taxon>Eukaryota</taxon>
        <taxon>Metazoa</taxon>
        <taxon>Ecdysozoa</taxon>
        <taxon>Arthropoda</taxon>
        <taxon>Crustacea</taxon>
        <taxon>Multicrustacea</taxon>
        <taxon>Malacostraca</taxon>
        <taxon>Eumalacostraca</taxon>
        <taxon>Eucarida</taxon>
        <taxon>Decapoda</taxon>
        <taxon>Pleocyemata</taxon>
        <taxon>Brachyura</taxon>
        <taxon>Eubrachyura</taxon>
        <taxon>Portunoidea</taxon>
        <taxon>Portunidae</taxon>
        <taxon>Portuninae</taxon>
        <taxon>Scylla</taxon>
    </lineage>
</organism>
<dbReference type="AlphaFoldDB" id="A0AAW0UZR4"/>
<dbReference type="CDD" id="cd04496">
    <property type="entry name" value="SSB_OBF"/>
    <property type="match status" value="1"/>
</dbReference>